<accession>A0AA86N0L6</accession>
<dbReference type="InterPro" id="IPR029030">
    <property type="entry name" value="Caspase-like_dom_sf"/>
</dbReference>
<evidence type="ECO:0000313" key="6">
    <source>
        <dbReference type="EMBL" id="CAI4032375.1"/>
    </source>
</evidence>
<feature type="repeat" description="TPR" evidence="3">
    <location>
        <begin position="378"/>
        <end position="411"/>
    </location>
</feature>
<dbReference type="RefSeq" id="WP_289269104.1">
    <property type="nucleotide sequence ID" value="NZ_OX365700.1"/>
</dbReference>
<dbReference type="PANTHER" id="PTHR44943:SF8">
    <property type="entry name" value="TPR REPEAT-CONTAINING PROTEIN MJ0263"/>
    <property type="match status" value="1"/>
</dbReference>
<dbReference type="Gene3D" id="3.40.50.1460">
    <property type="match status" value="1"/>
</dbReference>
<feature type="chain" id="PRO_5041740672" evidence="4">
    <location>
        <begin position="38"/>
        <end position="463"/>
    </location>
</feature>
<dbReference type="SUPFAM" id="SSF48452">
    <property type="entry name" value="TPR-like"/>
    <property type="match status" value="1"/>
</dbReference>
<dbReference type="InterPro" id="IPR051685">
    <property type="entry name" value="Ycf3/AcsC/BcsC/TPR_MFPF"/>
</dbReference>
<dbReference type="SMART" id="SM00028">
    <property type="entry name" value="TPR"/>
    <property type="match status" value="2"/>
</dbReference>
<gene>
    <name evidence="6" type="ORF">DNFV4_02805</name>
</gene>
<dbReference type="PROSITE" id="PS50293">
    <property type="entry name" value="TPR_REGION"/>
    <property type="match status" value="1"/>
</dbReference>
<evidence type="ECO:0000256" key="3">
    <source>
        <dbReference type="PROSITE-ProRule" id="PRU00339"/>
    </source>
</evidence>
<evidence type="ECO:0000256" key="1">
    <source>
        <dbReference type="ARBA" id="ARBA00022737"/>
    </source>
</evidence>
<keyword evidence="7" id="KW-1185">Reference proteome</keyword>
<protein>
    <submittedName>
        <fullName evidence="6">Tetratricopeptide repeat protein</fullName>
    </submittedName>
</protein>
<dbReference type="SUPFAM" id="SSF52129">
    <property type="entry name" value="Caspase-like"/>
    <property type="match status" value="1"/>
</dbReference>
<dbReference type="Gene3D" id="1.25.40.10">
    <property type="entry name" value="Tetratricopeptide repeat domain"/>
    <property type="match status" value="1"/>
</dbReference>
<dbReference type="Pfam" id="PF13432">
    <property type="entry name" value="TPR_16"/>
    <property type="match status" value="1"/>
</dbReference>
<dbReference type="InterPro" id="IPR011990">
    <property type="entry name" value="TPR-like_helical_dom_sf"/>
</dbReference>
<dbReference type="InterPro" id="IPR011600">
    <property type="entry name" value="Pept_C14_caspase"/>
</dbReference>
<feature type="signal peptide" evidence="4">
    <location>
        <begin position="1"/>
        <end position="37"/>
    </location>
</feature>
<dbReference type="Pfam" id="PF00656">
    <property type="entry name" value="Peptidase_C14"/>
    <property type="match status" value="1"/>
</dbReference>
<evidence type="ECO:0000259" key="5">
    <source>
        <dbReference type="Pfam" id="PF00656"/>
    </source>
</evidence>
<evidence type="ECO:0000313" key="7">
    <source>
        <dbReference type="Proteomes" id="UP001179121"/>
    </source>
</evidence>
<dbReference type="PANTHER" id="PTHR44943">
    <property type="entry name" value="CELLULOSE SYNTHASE OPERON PROTEIN C"/>
    <property type="match status" value="1"/>
</dbReference>
<keyword evidence="1" id="KW-0677">Repeat</keyword>
<dbReference type="InterPro" id="IPR019734">
    <property type="entry name" value="TPR_rpt"/>
</dbReference>
<evidence type="ECO:0000256" key="4">
    <source>
        <dbReference type="SAM" id="SignalP"/>
    </source>
</evidence>
<sequence length="463" mass="51034">MVPVARRLLSLTARTVRSGLFFLVWVALVATPDSAQAQAGKPEGLYYKSWAVVFGIEDYLVAPKVPGAASDAKAMADLLRTLGFEEVIELYDKKVTFKQFNYILNDVLPRKLGRADRLVLYFAGHAGQTTDVSGAPLGYLVPWDAQVGSVAKSVTLDQLKEFSRRVMAKHILLILDTPVTGWDVTAPQQLSLEGRMAPEQDTEKRAVQVLTAAKNGEEVVRSDSIGLFMQVLKEGLSGRADRNKNGWLMATELAAYVQEQVETRSKGSQHPQYARLDGDGDTILIEGRKVDFTVGAGPQTEEERTAAAKAHYEEAFNLLQARKNPEEALARLDKAISLAPSFGDAYVLKSYMQLEVLPNVDEALKTANLAVAHAPANPDSHYTLGLIQEKKGQYQEAERAYLKALEVNPDYADVLLSLGTLYEDHLKQDEKAADAYRRYNELGGTDRRASRFLEGHPQPPGSQ</sequence>
<dbReference type="GO" id="GO:0004197">
    <property type="term" value="F:cysteine-type endopeptidase activity"/>
    <property type="evidence" value="ECO:0007669"/>
    <property type="project" value="InterPro"/>
</dbReference>
<organism evidence="6 7">
    <name type="scientific">Nitrospira tepida</name>
    <dbReference type="NCBI Taxonomy" id="2973512"/>
    <lineage>
        <taxon>Bacteria</taxon>
        <taxon>Pseudomonadati</taxon>
        <taxon>Nitrospirota</taxon>
        <taxon>Nitrospiria</taxon>
        <taxon>Nitrospirales</taxon>
        <taxon>Nitrospiraceae</taxon>
        <taxon>Nitrospira</taxon>
    </lineage>
</organism>
<feature type="domain" description="Peptidase C14 caspase" evidence="5">
    <location>
        <begin position="49"/>
        <end position="275"/>
    </location>
</feature>
<keyword evidence="2 3" id="KW-0802">TPR repeat</keyword>
<reference evidence="6" key="1">
    <citation type="submission" date="2022-10" db="EMBL/GenBank/DDBJ databases">
        <authorList>
            <person name="Koch H."/>
        </authorList>
    </citation>
    <scope>NUCLEOTIDE SEQUENCE</scope>
    <source>
        <strain evidence="6">DNF</strain>
    </source>
</reference>
<dbReference type="KEGG" id="nti:DNFV4_02805"/>
<dbReference type="Pfam" id="PF00515">
    <property type="entry name" value="TPR_1"/>
    <property type="match status" value="1"/>
</dbReference>
<name>A0AA86N0L6_9BACT</name>
<dbReference type="PROSITE" id="PS50005">
    <property type="entry name" value="TPR"/>
    <property type="match status" value="1"/>
</dbReference>
<dbReference type="EMBL" id="OX365700">
    <property type="protein sequence ID" value="CAI4032375.1"/>
    <property type="molecule type" value="Genomic_DNA"/>
</dbReference>
<dbReference type="Proteomes" id="UP001179121">
    <property type="component" value="Chromosome"/>
</dbReference>
<keyword evidence="4" id="KW-0732">Signal</keyword>
<dbReference type="GO" id="GO:0006508">
    <property type="term" value="P:proteolysis"/>
    <property type="evidence" value="ECO:0007669"/>
    <property type="project" value="InterPro"/>
</dbReference>
<proteinExistence type="predicted"/>
<dbReference type="AlphaFoldDB" id="A0AA86N0L6"/>
<evidence type="ECO:0000256" key="2">
    <source>
        <dbReference type="ARBA" id="ARBA00022803"/>
    </source>
</evidence>